<feature type="active site" description="Proton donor/acceptor" evidence="2">
    <location>
        <position position="199"/>
    </location>
</feature>
<feature type="binding site" evidence="3">
    <location>
        <position position="99"/>
    </location>
    <ligand>
        <name>substrate</name>
    </ligand>
</feature>
<reference evidence="5" key="1">
    <citation type="submission" date="2023-03" db="EMBL/GenBank/DDBJ databases">
        <authorList>
            <person name="Steffen K."/>
            <person name="Cardenas P."/>
        </authorList>
    </citation>
    <scope>NUCLEOTIDE SEQUENCE</scope>
</reference>
<feature type="binding site" evidence="3">
    <location>
        <position position="101"/>
    </location>
    <ligand>
        <name>substrate</name>
    </ligand>
</feature>
<keyword evidence="6" id="KW-1185">Reference proteome</keyword>
<protein>
    <submittedName>
        <fullName evidence="5">6-deoxy-6-sulfogluconolactonase</fullName>
    </submittedName>
</protein>
<dbReference type="InterPro" id="IPR013658">
    <property type="entry name" value="SGL"/>
</dbReference>
<dbReference type="InterPro" id="IPR011042">
    <property type="entry name" value="6-blade_b-propeller_TolB-like"/>
</dbReference>
<gene>
    <name evidence="5" type="ORF">GBAR_LOCUS16735</name>
</gene>
<dbReference type="EMBL" id="CASHTH010002408">
    <property type="protein sequence ID" value="CAI8029451.1"/>
    <property type="molecule type" value="Genomic_DNA"/>
</dbReference>
<comment type="similarity">
    <text evidence="1">Belongs to the SMP-30/CGR1 family.</text>
</comment>
<evidence type="ECO:0000259" key="4">
    <source>
        <dbReference type="Pfam" id="PF08450"/>
    </source>
</evidence>
<dbReference type="GO" id="GO:0004341">
    <property type="term" value="F:gluconolactonase activity"/>
    <property type="evidence" value="ECO:0007669"/>
    <property type="project" value="TreeGrafter"/>
</dbReference>
<keyword evidence="3" id="KW-0479">Metal-binding</keyword>
<evidence type="ECO:0000256" key="3">
    <source>
        <dbReference type="PIRSR" id="PIRSR605511-2"/>
    </source>
</evidence>
<dbReference type="PANTHER" id="PTHR10907:SF47">
    <property type="entry name" value="REGUCALCIN"/>
    <property type="match status" value="1"/>
</dbReference>
<dbReference type="PRINTS" id="PR01790">
    <property type="entry name" value="SMP30FAMILY"/>
</dbReference>
<feature type="domain" description="SMP-30/Gluconolactonase/LRE-like region" evidence="4">
    <location>
        <begin position="14"/>
        <end position="257"/>
    </location>
</feature>
<feature type="binding site" evidence="3">
    <location>
        <position position="199"/>
    </location>
    <ligand>
        <name>a divalent metal cation</name>
        <dbReference type="ChEBI" id="CHEBI:60240"/>
    </ligand>
</feature>
<proteinExistence type="inferred from homology"/>
<keyword evidence="3" id="KW-0862">Zinc</keyword>
<evidence type="ECO:0000313" key="6">
    <source>
        <dbReference type="Proteomes" id="UP001174909"/>
    </source>
</evidence>
<dbReference type="GO" id="GO:0019853">
    <property type="term" value="P:L-ascorbic acid biosynthetic process"/>
    <property type="evidence" value="ECO:0007669"/>
    <property type="project" value="TreeGrafter"/>
</dbReference>
<comment type="cofactor">
    <cofactor evidence="3">
        <name>Zn(2+)</name>
        <dbReference type="ChEBI" id="CHEBI:29105"/>
    </cofactor>
    <text evidence="3">Binds 1 divalent metal cation per subunit.</text>
</comment>
<dbReference type="Proteomes" id="UP001174909">
    <property type="component" value="Unassembled WGS sequence"/>
</dbReference>
<feature type="binding site" evidence="3">
    <location>
        <position position="16"/>
    </location>
    <ligand>
        <name>a divalent metal cation</name>
        <dbReference type="ChEBI" id="CHEBI:60240"/>
    </ligand>
</feature>
<organism evidence="5 6">
    <name type="scientific">Geodia barretti</name>
    <name type="common">Barrett's horny sponge</name>
    <dbReference type="NCBI Taxonomy" id="519541"/>
    <lineage>
        <taxon>Eukaryota</taxon>
        <taxon>Metazoa</taxon>
        <taxon>Porifera</taxon>
        <taxon>Demospongiae</taxon>
        <taxon>Heteroscleromorpha</taxon>
        <taxon>Tetractinellida</taxon>
        <taxon>Astrophorina</taxon>
        <taxon>Geodiidae</taxon>
        <taxon>Geodia</taxon>
    </lineage>
</organism>
<sequence>MTDVSCVLDVRAELGEGPTWSREERRLYWVNINGHTVNRFDPATGDNDVCQLPEQVGSFVLREQGGLVVALRSGFHFLDFDTAALTPIVDPEADKPDNRFNDGRCGPDGRFWAGTMRDPQDPAQRTGALYCLDTDLNWRTMVPDIGVSNGLAFSPDGGTMYHADTRQETIWAFDFHAEDGTLSNRRVFATTHDLPGRPDGGCVDAEGFYWSANVGGWQMVRFAPDGSVDRTLKLPVQKPTMPAFGGENLEIMYITSIGSDGSAPLQPGQPQAGSIFACEPGMRGLPEPKFLG</sequence>
<dbReference type="GO" id="GO:0005509">
    <property type="term" value="F:calcium ion binding"/>
    <property type="evidence" value="ECO:0007669"/>
    <property type="project" value="TreeGrafter"/>
</dbReference>
<dbReference type="SUPFAM" id="SSF63829">
    <property type="entry name" value="Calcium-dependent phosphotriesterase"/>
    <property type="match status" value="1"/>
</dbReference>
<dbReference type="Pfam" id="PF08450">
    <property type="entry name" value="SGL"/>
    <property type="match status" value="1"/>
</dbReference>
<evidence type="ECO:0000313" key="5">
    <source>
        <dbReference type="EMBL" id="CAI8029451.1"/>
    </source>
</evidence>
<dbReference type="Gene3D" id="2.120.10.30">
    <property type="entry name" value="TolB, C-terminal domain"/>
    <property type="match status" value="1"/>
</dbReference>
<feature type="binding site" evidence="3">
    <location>
        <position position="149"/>
    </location>
    <ligand>
        <name>a divalent metal cation</name>
        <dbReference type="ChEBI" id="CHEBI:60240"/>
    </ligand>
</feature>
<dbReference type="InterPro" id="IPR005511">
    <property type="entry name" value="SMP-30"/>
</dbReference>
<name>A0AA35SIY3_GEOBA</name>
<evidence type="ECO:0000256" key="1">
    <source>
        <dbReference type="ARBA" id="ARBA00008853"/>
    </source>
</evidence>
<dbReference type="PANTHER" id="PTHR10907">
    <property type="entry name" value="REGUCALCIN"/>
    <property type="match status" value="1"/>
</dbReference>
<dbReference type="AlphaFoldDB" id="A0AA35SIY3"/>
<evidence type="ECO:0000256" key="2">
    <source>
        <dbReference type="PIRSR" id="PIRSR605511-1"/>
    </source>
</evidence>
<accession>A0AA35SIY3</accession>
<comment type="caution">
    <text evidence="5">The sequence shown here is derived from an EMBL/GenBank/DDBJ whole genome shotgun (WGS) entry which is preliminary data.</text>
</comment>